<evidence type="ECO:0000256" key="1">
    <source>
        <dbReference type="ARBA" id="ARBA00008894"/>
    </source>
</evidence>
<evidence type="ECO:0000313" key="11">
    <source>
        <dbReference type="Proteomes" id="UP001210211"/>
    </source>
</evidence>
<dbReference type="InterPro" id="IPR042197">
    <property type="entry name" value="Apaf_helical"/>
</dbReference>
<dbReference type="Gene3D" id="3.80.10.10">
    <property type="entry name" value="Ribonuclease Inhibitor"/>
    <property type="match status" value="1"/>
</dbReference>
<dbReference type="Gene3D" id="1.10.10.10">
    <property type="entry name" value="Winged helix-like DNA-binding domain superfamily/Winged helix DNA-binding domain"/>
    <property type="match status" value="1"/>
</dbReference>
<feature type="domain" description="Disease resistance R13L4/SHOC-2-like LRR" evidence="9">
    <location>
        <begin position="555"/>
        <end position="882"/>
    </location>
</feature>
<feature type="domain" description="Disease resistance N-terminal" evidence="7">
    <location>
        <begin position="5"/>
        <end position="90"/>
    </location>
</feature>
<evidence type="ECO:0000259" key="7">
    <source>
        <dbReference type="Pfam" id="PF18052"/>
    </source>
</evidence>
<dbReference type="Pfam" id="PF23559">
    <property type="entry name" value="WHD_DRP"/>
    <property type="match status" value="1"/>
</dbReference>
<dbReference type="SUPFAM" id="SSF52058">
    <property type="entry name" value="L domain-like"/>
    <property type="match status" value="1"/>
</dbReference>
<dbReference type="Proteomes" id="UP001210211">
    <property type="component" value="Unassembled WGS sequence"/>
</dbReference>
<dbReference type="SUPFAM" id="SSF52540">
    <property type="entry name" value="P-loop containing nucleoside triphosphate hydrolases"/>
    <property type="match status" value="1"/>
</dbReference>
<dbReference type="GO" id="GO:0042742">
    <property type="term" value="P:defense response to bacterium"/>
    <property type="evidence" value="ECO:0007669"/>
    <property type="project" value="UniProtKB-ARBA"/>
</dbReference>
<comment type="caution">
    <text evidence="10">The sequence shown here is derived from an EMBL/GenBank/DDBJ whole genome shotgun (WGS) entry which is preliminary data.</text>
</comment>
<keyword evidence="5" id="KW-0611">Plant defense</keyword>
<dbReference type="Pfam" id="PF23598">
    <property type="entry name" value="LRR_14"/>
    <property type="match status" value="1"/>
</dbReference>
<organism evidence="10 11">
    <name type="scientific">Rhynchospora tenuis</name>
    <dbReference type="NCBI Taxonomy" id="198213"/>
    <lineage>
        <taxon>Eukaryota</taxon>
        <taxon>Viridiplantae</taxon>
        <taxon>Streptophyta</taxon>
        <taxon>Embryophyta</taxon>
        <taxon>Tracheophyta</taxon>
        <taxon>Spermatophyta</taxon>
        <taxon>Magnoliopsida</taxon>
        <taxon>Liliopsida</taxon>
        <taxon>Poales</taxon>
        <taxon>Cyperaceae</taxon>
        <taxon>Cyperoideae</taxon>
        <taxon>Rhynchosporeae</taxon>
        <taxon>Rhynchospora</taxon>
    </lineage>
</organism>
<dbReference type="FunFam" id="3.40.50.300:FF:001091">
    <property type="entry name" value="Probable disease resistance protein At1g61300"/>
    <property type="match status" value="1"/>
</dbReference>
<dbReference type="Gene3D" id="1.20.5.4130">
    <property type="match status" value="1"/>
</dbReference>
<keyword evidence="2" id="KW-0433">Leucine-rich repeat</keyword>
<dbReference type="InterPro" id="IPR038005">
    <property type="entry name" value="RX-like_CC"/>
</dbReference>
<dbReference type="GO" id="GO:0002758">
    <property type="term" value="P:innate immune response-activating signaling pathway"/>
    <property type="evidence" value="ECO:0007669"/>
    <property type="project" value="UniProtKB-ARBA"/>
</dbReference>
<evidence type="ECO:0000256" key="5">
    <source>
        <dbReference type="ARBA" id="ARBA00022821"/>
    </source>
</evidence>
<dbReference type="GO" id="GO:0043531">
    <property type="term" value="F:ADP binding"/>
    <property type="evidence" value="ECO:0007669"/>
    <property type="project" value="InterPro"/>
</dbReference>
<dbReference type="InterPro" id="IPR055414">
    <property type="entry name" value="LRR_R13L4/SHOC2-like"/>
</dbReference>
<dbReference type="Pfam" id="PF18052">
    <property type="entry name" value="Rx_N"/>
    <property type="match status" value="1"/>
</dbReference>
<comment type="similarity">
    <text evidence="1">Belongs to the disease resistance NB-LRR family.</text>
</comment>
<name>A0AAD6EZN4_9POAL</name>
<dbReference type="InterPro" id="IPR044974">
    <property type="entry name" value="Disease_R_plants"/>
</dbReference>
<keyword evidence="11" id="KW-1185">Reference proteome</keyword>
<sequence length="910" mass="105193">MAESIVNLVLTKLTDATVKETLRLYQAGGKLDALQHELRWIQAFLKDAEIKQNSNERVKTWVSEVREVAYRIEDVVDTFMAEVDDNNNQPAMNNFLNRVIKKAKMLPINYKLTYEFDEIQAKLHEIKEWTERYGVNRELGDNSSAVPTRRPVREVVLPDVDDLDVIGLETDKENIVKLLLDPNTRRRCVVSVVGQGGLGKTTLAKKAYNSDEVKGAFEFRFWLSVSQQYKLIDLLKMLLEGIRPLKQHEKDLLQTKDPASQQRAEEHFIIKLNTSLREKRYLIIMDDVWTEDLWTQVEKALPDVKNGSRVLVTTRFSEFARRADPTCDPYNLRFLREEESVQLLLKKAFPYQDPEAYLNALSDLPKRFAIKCGGLPLALIVVGGLLSRQQPTYSSWHKVFTKFSWQTNDGMRCTQILTTSYEDMPAVLKPCFMYFASFPEDYEINVKFLIRIWVSEGLIPEINGRTMEETAEDYLEDLVQRSMIQVSTRSYNGSIKYCRIHDLLHDLAIEKAKENNFLQIISTQVGQNCSSSTVRRATLHCNCEDIKKYTGQNLRSFLCFSNYMPKVVRFKYLKVLCQMTWGHEISLANISEITQLRYLGYFAPYGQFGFDYEIEFWENISCMRNLQTIHIKGNIMDCSRADCIWNIKTLRHVSLPLGSFGPPSTADLPNLQTLKSVMVRESWLTKGWPKMPSIRMLGLWDFPPDYEESFHNFLNGLHNLTSLCIVIGSIIIGGTHHSSSYEMLDMSTLPSYNLMQSLVVNGDWNPSMRYKALDICFFPIHLIKLSLNHSNIEEDPMPVLENLKSLRRLELFNTYNGKQLSCAAGGFPRLECLRLIKMRYLEDWKVEKGGMPLLKKINITWCYNLVTIPDLQHMTSLNALTIKDVRTDLPDRLRGEESYKIQHIPLIEIK</sequence>
<dbReference type="InterPro" id="IPR036388">
    <property type="entry name" value="WH-like_DNA-bd_sf"/>
</dbReference>
<dbReference type="AlphaFoldDB" id="A0AAD6EZN4"/>
<evidence type="ECO:0000256" key="4">
    <source>
        <dbReference type="ARBA" id="ARBA00022741"/>
    </source>
</evidence>
<dbReference type="InterPro" id="IPR002182">
    <property type="entry name" value="NB-ARC"/>
</dbReference>
<feature type="domain" description="Disease resistance protein winged helix" evidence="8">
    <location>
        <begin position="438"/>
        <end position="508"/>
    </location>
</feature>
<keyword evidence="4" id="KW-0547">Nucleotide-binding</keyword>
<gene>
    <name evidence="10" type="ORF">LUZ61_010877</name>
</gene>
<evidence type="ECO:0000259" key="9">
    <source>
        <dbReference type="Pfam" id="PF23598"/>
    </source>
</evidence>
<dbReference type="Gene3D" id="3.40.50.300">
    <property type="entry name" value="P-loop containing nucleotide triphosphate hydrolases"/>
    <property type="match status" value="1"/>
</dbReference>
<accession>A0AAD6EZN4</accession>
<dbReference type="PANTHER" id="PTHR23155">
    <property type="entry name" value="DISEASE RESISTANCE PROTEIN RP"/>
    <property type="match status" value="1"/>
</dbReference>
<dbReference type="GO" id="GO:0009626">
    <property type="term" value="P:plant-type hypersensitive response"/>
    <property type="evidence" value="ECO:0007669"/>
    <property type="project" value="UniProtKB-ARBA"/>
</dbReference>
<dbReference type="CDD" id="cd14798">
    <property type="entry name" value="RX-CC_like"/>
    <property type="match status" value="1"/>
</dbReference>
<evidence type="ECO:0000259" key="6">
    <source>
        <dbReference type="Pfam" id="PF00931"/>
    </source>
</evidence>
<keyword evidence="3" id="KW-0677">Repeat</keyword>
<dbReference type="InterPro" id="IPR027417">
    <property type="entry name" value="P-loop_NTPase"/>
</dbReference>
<dbReference type="EMBL" id="JAMRDG010000001">
    <property type="protein sequence ID" value="KAJ3707172.1"/>
    <property type="molecule type" value="Genomic_DNA"/>
</dbReference>
<dbReference type="FunFam" id="1.10.10.10:FF:000322">
    <property type="entry name" value="Probable disease resistance protein At1g63360"/>
    <property type="match status" value="1"/>
</dbReference>
<dbReference type="Gene3D" id="1.10.8.430">
    <property type="entry name" value="Helical domain of apoptotic protease-activating factors"/>
    <property type="match status" value="1"/>
</dbReference>
<dbReference type="Pfam" id="PF00931">
    <property type="entry name" value="NB-ARC"/>
    <property type="match status" value="1"/>
</dbReference>
<evidence type="ECO:0000256" key="3">
    <source>
        <dbReference type="ARBA" id="ARBA00022737"/>
    </source>
</evidence>
<protein>
    <submittedName>
        <fullName evidence="10">Uncharacterized protein</fullName>
    </submittedName>
</protein>
<reference evidence="10 11" key="1">
    <citation type="journal article" date="2022" name="Cell">
        <title>Repeat-based holocentromeres influence genome architecture and karyotype evolution.</title>
        <authorList>
            <person name="Hofstatter P.G."/>
            <person name="Thangavel G."/>
            <person name="Lux T."/>
            <person name="Neumann P."/>
            <person name="Vondrak T."/>
            <person name="Novak P."/>
            <person name="Zhang M."/>
            <person name="Costa L."/>
            <person name="Castellani M."/>
            <person name="Scott A."/>
            <person name="Toegelov H."/>
            <person name="Fuchs J."/>
            <person name="Mata-Sucre Y."/>
            <person name="Dias Y."/>
            <person name="Vanzela A.L.L."/>
            <person name="Huettel B."/>
            <person name="Almeida C.C.S."/>
            <person name="Simkova H."/>
            <person name="Souza G."/>
            <person name="Pedrosa-Harand A."/>
            <person name="Macas J."/>
            <person name="Mayer K.F.X."/>
            <person name="Houben A."/>
            <person name="Marques A."/>
        </authorList>
    </citation>
    <scope>NUCLEOTIDE SEQUENCE [LARGE SCALE GENOMIC DNA]</scope>
    <source>
        <strain evidence="10">RhyTen1mFocal</strain>
    </source>
</reference>
<evidence type="ECO:0000256" key="2">
    <source>
        <dbReference type="ARBA" id="ARBA00022614"/>
    </source>
</evidence>
<dbReference type="PRINTS" id="PR00364">
    <property type="entry name" value="DISEASERSIST"/>
</dbReference>
<evidence type="ECO:0000313" key="10">
    <source>
        <dbReference type="EMBL" id="KAJ3707172.1"/>
    </source>
</evidence>
<evidence type="ECO:0000259" key="8">
    <source>
        <dbReference type="Pfam" id="PF23559"/>
    </source>
</evidence>
<dbReference type="InterPro" id="IPR058922">
    <property type="entry name" value="WHD_DRP"/>
</dbReference>
<feature type="domain" description="NB-ARC" evidence="6">
    <location>
        <begin position="169"/>
        <end position="351"/>
    </location>
</feature>
<dbReference type="InterPro" id="IPR041118">
    <property type="entry name" value="Rx_N"/>
</dbReference>
<dbReference type="InterPro" id="IPR032675">
    <property type="entry name" value="LRR_dom_sf"/>
</dbReference>
<proteinExistence type="inferred from homology"/>
<dbReference type="PANTHER" id="PTHR23155:SF1185">
    <property type="entry name" value="DISEASE RESISTANCE RPP8-LIKE PROTEIN 3-RELATED"/>
    <property type="match status" value="1"/>
</dbReference>